<evidence type="ECO:0000313" key="2">
    <source>
        <dbReference type="Proteomes" id="UP000295606"/>
    </source>
</evidence>
<organism evidence="1 2">
    <name type="scientific">Paraburkholderia guartelaensis</name>
    <dbReference type="NCBI Taxonomy" id="2546446"/>
    <lineage>
        <taxon>Bacteria</taxon>
        <taxon>Pseudomonadati</taxon>
        <taxon>Pseudomonadota</taxon>
        <taxon>Betaproteobacteria</taxon>
        <taxon>Burkholderiales</taxon>
        <taxon>Burkholderiaceae</taxon>
        <taxon>Paraburkholderia</taxon>
    </lineage>
</organism>
<dbReference type="Proteomes" id="UP000295606">
    <property type="component" value="Unassembled WGS sequence"/>
</dbReference>
<dbReference type="AlphaFoldDB" id="A0A4R5L859"/>
<dbReference type="EMBL" id="SMOD01000023">
    <property type="protein sequence ID" value="TDG05106.1"/>
    <property type="molecule type" value="Genomic_DNA"/>
</dbReference>
<sequence length="176" mass="19848">MANILILDAFRARRVVERLHGKAFSFLNSDERYAPQRAEHADMQARAARFSVGNAPGFLNSPILEPLRNQRVRGKAIQQIVGERMDDAEHLPAYLSDGLARHGLRLTTQSTYKHRQPGVLVDLRCGGAVERLYIAEGFSPTWRDLLIAEADGLIVDPTDPRLTPLGRFYAYAFYRV</sequence>
<reference evidence="1 2" key="1">
    <citation type="submission" date="2019-03" db="EMBL/GenBank/DDBJ databases">
        <title>Paraburkholderia sp. isolated from native Mimosa gymnas in Guartela State Park, Brazil.</title>
        <authorList>
            <person name="Paulitsch F."/>
            <person name="Hungria M."/>
            <person name="Delamuta J.R.M."/>
            <person name="Ribeiro R.A."/>
            <person name="Dall'Agnol R."/>
            <person name="Silva J.S.B."/>
        </authorList>
    </citation>
    <scope>NUCLEOTIDE SEQUENCE [LARGE SCALE GENOMIC DNA]</scope>
    <source>
        <strain evidence="1 2">CNPSo 3008</strain>
    </source>
</reference>
<accession>A0A4R5L859</accession>
<proteinExistence type="predicted"/>
<name>A0A4R5L859_9BURK</name>
<dbReference type="RefSeq" id="WP_133185872.1">
    <property type="nucleotide sequence ID" value="NZ_SMOD01000023.1"/>
</dbReference>
<dbReference type="OrthoDB" id="9824493at2"/>
<evidence type="ECO:0000313" key="1">
    <source>
        <dbReference type="EMBL" id="TDG05106.1"/>
    </source>
</evidence>
<gene>
    <name evidence="1" type="ORF">E1N52_27105</name>
</gene>
<protein>
    <submittedName>
        <fullName evidence="1">Uncharacterized protein</fullName>
    </submittedName>
</protein>
<comment type="caution">
    <text evidence="1">The sequence shown here is derived from an EMBL/GenBank/DDBJ whole genome shotgun (WGS) entry which is preliminary data.</text>
</comment>